<reference evidence="1 2" key="1">
    <citation type="submission" date="2021-06" db="EMBL/GenBank/DDBJ databases">
        <title>Caerostris extrusa draft genome.</title>
        <authorList>
            <person name="Kono N."/>
            <person name="Arakawa K."/>
        </authorList>
    </citation>
    <scope>NUCLEOTIDE SEQUENCE [LARGE SCALE GENOMIC DNA]</scope>
</reference>
<gene>
    <name evidence="1" type="ORF">CEXT_323401</name>
</gene>
<protein>
    <submittedName>
        <fullName evidence="1">Uncharacterized protein</fullName>
    </submittedName>
</protein>
<accession>A0AAV4SC15</accession>
<keyword evidence="2" id="KW-1185">Reference proteome</keyword>
<dbReference type="AlphaFoldDB" id="A0AAV4SC15"/>
<dbReference type="GO" id="GO:0016020">
    <property type="term" value="C:membrane"/>
    <property type="evidence" value="ECO:0007669"/>
    <property type="project" value="InterPro"/>
</dbReference>
<dbReference type="Proteomes" id="UP001054945">
    <property type="component" value="Unassembled WGS sequence"/>
</dbReference>
<dbReference type="InterPro" id="IPR036734">
    <property type="entry name" value="Neur_chan_lig-bd_sf"/>
</dbReference>
<name>A0AAV4SC15_CAEEX</name>
<evidence type="ECO:0000313" key="2">
    <source>
        <dbReference type="Proteomes" id="UP001054945"/>
    </source>
</evidence>
<sequence>MTKLFSHACNCIYRSSTPDKALFPASNAQVIVLPCGTVTWLPFVTIRSRCPMPRKPMKGHVECSIKIGSWVYSGEIRGPHRIRRRQPGLTPGEHEIDQRIQISSLG</sequence>
<organism evidence="1 2">
    <name type="scientific">Caerostris extrusa</name>
    <name type="common">Bark spider</name>
    <name type="synonym">Caerostris bankana</name>
    <dbReference type="NCBI Taxonomy" id="172846"/>
    <lineage>
        <taxon>Eukaryota</taxon>
        <taxon>Metazoa</taxon>
        <taxon>Ecdysozoa</taxon>
        <taxon>Arthropoda</taxon>
        <taxon>Chelicerata</taxon>
        <taxon>Arachnida</taxon>
        <taxon>Araneae</taxon>
        <taxon>Araneomorphae</taxon>
        <taxon>Entelegynae</taxon>
        <taxon>Araneoidea</taxon>
        <taxon>Araneidae</taxon>
        <taxon>Caerostris</taxon>
    </lineage>
</organism>
<dbReference type="Gene3D" id="2.70.170.10">
    <property type="entry name" value="Neurotransmitter-gated ion-channel ligand-binding domain"/>
    <property type="match status" value="1"/>
</dbReference>
<comment type="caution">
    <text evidence="1">The sequence shown here is derived from an EMBL/GenBank/DDBJ whole genome shotgun (WGS) entry which is preliminary data.</text>
</comment>
<proteinExistence type="predicted"/>
<dbReference type="GO" id="GO:0005230">
    <property type="term" value="F:extracellular ligand-gated monoatomic ion channel activity"/>
    <property type="evidence" value="ECO:0007669"/>
    <property type="project" value="InterPro"/>
</dbReference>
<evidence type="ECO:0000313" key="1">
    <source>
        <dbReference type="EMBL" id="GIY30377.1"/>
    </source>
</evidence>
<dbReference type="SUPFAM" id="SSF63712">
    <property type="entry name" value="Nicotinic receptor ligand binding domain-like"/>
    <property type="match status" value="1"/>
</dbReference>
<dbReference type="EMBL" id="BPLR01009216">
    <property type="protein sequence ID" value="GIY30377.1"/>
    <property type="molecule type" value="Genomic_DNA"/>
</dbReference>